<evidence type="ECO:0000256" key="1">
    <source>
        <dbReference type="SAM" id="Phobius"/>
    </source>
</evidence>
<name>F2EBA2_HORVV</name>
<keyword evidence="1" id="KW-0812">Transmembrane</keyword>
<keyword evidence="1" id="KW-1133">Transmembrane helix</keyword>
<dbReference type="EMBL" id="AK373427">
    <property type="protein sequence ID" value="BAK04624.1"/>
    <property type="molecule type" value="mRNA"/>
</dbReference>
<proteinExistence type="evidence at transcript level"/>
<organism evidence="2">
    <name type="scientific">Hordeum vulgare subsp. vulgare</name>
    <name type="common">Domesticated barley</name>
    <dbReference type="NCBI Taxonomy" id="112509"/>
    <lineage>
        <taxon>Eukaryota</taxon>
        <taxon>Viridiplantae</taxon>
        <taxon>Streptophyta</taxon>
        <taxon>Embryophyta</taxon>
        <taxon>Tracheophyta</taxon>
        <taxon>Spermatophyta</taxon>
        <taxon>Magnoliopsida</taxon>
        <taxon>Liliopsida</taxon>
        <taxon>Poales</taxon>
        <taxon>Poaceae</taxon>
        <taxon>BOP clade</taxon>
        <taxon>Pooideae</taxon>
        <taxon>Triticodae</taxon>
        <taxon>Triticeae</taxon>
        <taxon>Hordeinae</taxon>
        <taxon>Hordeum</taxon>
    </lineage>
</organism>
<dbReference type="AlphaFoldDB" id="F2EBA2"/>
<accession>F2EBA2</accession>
<feature type="transmembrane region" description="Helical" evidence="1">
    <location>
        <begin position="12"/>
        <end position="31"/>
    </location>
</feature>
<sequence>MESKSNLSLMPVVNLTIVLLFPFMIRGYVTVSTVCMPEACCPHNAIFPVYSQSSIQACVAI</sequence>
<evidence type="ECO:0000313" key="2">
    <source>
        <dbReference type="EMBL" id="BAK04624.1"/>
    </source>
</evidence>
<keyword evidence="1" id="KW-0472">Membrane</keyword>
<reference evidence="2" key="1">
    <citation type="journal article" date="2011" name="Plant Physiol.">
        <title>Comprehensive sequence analysis of 24,783 barley full-length cDNAs derived from 12 clone libraries.</title>
        <authorList>
            <person name="Matsumoto T."/>
            <person name="Tanaka T."/>
            <person name="Sakai H."/>
            <person name="Amano N."/>
            <person name="Kanamori H."/>
            <person name="Kurita K."/>
            <person name="Kikuta A."/>
            <person name="Kamiya K."/>
            <person name="Yamamoto M."/>
            <person name="Ikawa H."/>
            <person name="Fujii N."/>
            <person name="Hori K."/>
            <person name="Itoh T."/>
            <person name="Sato K."/>
        </authorList>
    </citation>
    <scope>NUCLEOTIDE SEQUENCE</scope>
    <source>
        <tissue evidence="2">Flower</tissue>
    </source>
</reference>
<protein>
    <submittedName>
        <fullName evidence="2">Predicted protein</fullName>
    </submittedName>
</protein>